<evidence type="ECO:0000313" key="3">
    <source>
        <dbReference type="Proteomes" id="UP001302126"/>
    </source>
</evidence>
<feature type="compositionally biased region" description="Basic residues" evidence="1">
    <location>
        <begin position="277"/>
        <end position="287"/>
    </location>
</feature>
<organism evidence="2 3">
    <name type="scientific">Podospora australis</name>
    <dbReference type="NCBI Taxonomy" id="1536484"/>
    <lineage>
        <taxon>Eukaryota</taxon>
        <taxon>Fungi</taxon>
        <taxon>Dikarya</taxon>
        <taxon>Ascomycota</taxon>
        <taxon>Pezizomycotina</taxon>
        <taxon>Sordariomycetes</taxon>
        <taxon>Sordariomycetidae</taxon>
        <taxon>Sordariales</taxon>
        <taxon>Podosporaceae</taxon>
        <taxon>Podospora</taxon>
    </lineage>
</organism>
<evidence type="ECO:0000256" key="1">
    <source>
        <dbReference type="SAM" id="MobiDB-lite"/>
    </source>
</evidence>
<gene>
    <name evidence="2" type="ORF">QBC35DRAFT_536047</name>
</gene>
<comment type="caution">
    <text evidence="2">The sequence shown here is derived from an EMBL/GenBank/DDBJ whole genome shotgun (WGS) entry which is preliminary data.</text>
</comment>
<reference evidence="2" key="2">
    <citation type="submission" date="2023-05" db="EMBL/GenBank/DDBJ databases">
        <authorList>
            <consortium name="Lawrence Berkeley National Laboratory"/>
            <person name="Steindorff A."/>
            <person name="Hensen N."/>
            <person name="Bonometti L."/>
            <person name="Westerberg I."/>
            <person name="Brannstrom I.O."/>
            <person name="Guillou S."/>
            <person name="Cros-Aarteil S."/>
            <person name="Calhoun S."/>
            <person name="Haridas S."/>
            <person name="Kuo A."/>
            <person name="Mondo S."/>
            <person name="Pangilinan J."/>
            <person name="Riley R."/>
            <person name="Labutti K."/>
            <person name="Andreopoulos B."/>
            <person name="Lipzen A."/>
            <person name="Chen C."/>
            <person name="Yanf M."/>
            <person name="Daum C."/>
            <person name="Ng V."/>
            <person name="Clum A."/>
            <person name="Ohm R."/>
            <person name="Martin F."/>
            <person name="Silar P."/>
            <person name="Natvig D."/>
            <person name="Lalanne C."/>
            <person name="Gautier V."/>
            <person name="Ament-Velasquez S.L."/>
            <person name="Kruys A."/>
            <person name="Hutchinson M.I."/>
            <person name="Powell A.J."/>
            <person name="Barry K."/>
            <person name="Miller A.N."/>
            <person name="Grigoriev I.V."/>
            <person name="Debuchy R."/>
            <person name="Gladieux P."/>
            <person name="Thoren M.H."/>
            <person name="Johannesson H."/>
        </authorList>
    </citation>
    <scope>NUCLEOTIDE SEQUENCE</scope>
    <source>
        <strain evidence="2">PSN309</strain>
    </source>
</reference>
<evidence type="ECO:0000313" key="2">
    <source>
        <dbReference type="EMBL" id="KAK4183047.1"/>
    </source>
</evidence>
<dbReference type="Proteomes" id="UP001302126">
    <property type="component" value="Unassembled WGS sequence"/>
</dbReference>
<feature type="region of interest" description="Disordered" evidence="1">
    <location>
        <begin position="270"/>
        <end position="303"/>
    </location>
</feature>
<name>A0AAN6WMU1_9PEZI</name>
<protein>
    <submittedName>
        <fullName evidence="2">Uncharacterized protein</fullName>
    </submittedName>
</protein>
<accession>A0AAN6WMU1</accession>
<proteinExistence type="predicted"/>
<reference evidence="2" key="1">
    <citation type="journal article" date="2023" name="Mol. Phylogenet. Evol.">
        <title>Genome-scale phylogeny and comparative genomics of the fungal order Sordariales.</title>
        <authorList>
            <person name="Hensen N."/>
            <person name="Bonometti L."/>
            <person name="Westerberg I."/>
            <person name="Brannstrom I.O."/>
            <person name="Guillou S."/>
            <person name="Cros-Aarteil S."/>
            <person name="Calhoun S."/>
            <person name="Haridas S."/>
            <person name="Kuo A."/>
            <person name="Mondo S."/>
            <person name="Pangilinan J."/>
            <person name="Riley R."/>
            <person name="LaButti K."/>
            <person name="Andreopoulos B."/>
            <person name="Lipzen A."/>
            <person name="Chen C."/>
            <person name="Yan M."/>
            <person name="Daum C."/>
            <person name="Ng V."/>
            <person name="Clum A."/>
            <person name="Steindorff A."/>
            <person name="Ohm R.A."/>
            <person name="Martin F."/>
            <person name="Silar P."/>
            <person name="Natvig D.O."/>
            <person name="Lalanne C."/>
            <person name="Gautier V."/>
            <person name="Ament-Velasquez S.L."/>
            <person name="Kruys A."/>
            <person name="Hutchinson M.I."/>
            <person name="Powell A.J."/>
            <person name="Barry K."/>
            <person name="Miller A.N."/>
            <person name="Grigoriev I.V."/>
            <person name="Debuchy R."/>
            <person name="Gladieux P."/>
            <person name="Hiltunen Thoren M."/>
            <person name="Johannesson H."/>
        </authorList>
    </citation>
    <scope>NUCLEOTIDE SEQUENCE</scope>
    <source>
        <strain evidence="2">PSN309</strain>
    </source>
</reference>
<keyword evidence="3" id="KW-1185">Reference proteome</keyword>
<dbReference type="AlphaFoldDB" id="A0AAN6WMU1"/>
<dbReference type="EMBL" id="MU864583">
    <property type="protein sequence ID" value="KAK4183047.1"/>
    <property type="molecule type" value="Genomic_DNA"/>
</dbReference>
<sequence length="586" mass="67006">MDGQPTYQFIPPSKIYLRQVLSSQAITLQDKHRVFGFIYIIYERMNQVDQPEMIRFEEFTGIIPFQTNDDIILTNAAYQWLITMYQMGELETGMASLRTIRPRILPILEGRANDQLGQTWQGLLRSSAEVTQAIYEYERGLQVANEEEEEEQSFARALHQAMANYDGIIDCKKQPDGTWAPRTGVVVEFVEKMSSLDIEVLAWRTIREAHQVHHKILKPTMWAKDFELSNFATLHQALRSYVRVVLAAVQNLSITAPKLRAVAAPTKLLEQKERNNKGNKKKGRLMRKGASLEQEDQEGRERQAEYEYDSVKCVSPFTTAVESIAPLKLRELLGSASLSLDQKLYLWAHVDHIYECFMRSPVPDKLRVQDLNMDFEVTTGSITHGVYLWMLTLQQLGELESGFSSLTTVRPSVVELAKARVKPELGQTFQALLRTSGEVDSAIRDYEAGFPPHDKDKKQNDFPAGFPEQQALAQILHNAMVNYDNIIDKAKQPGDEAKWAPRTWVVVRDVQAMSALDIEIQRDAHKVHRGTLKPTRWAKDFDLSSVNSFGERFLQMVKYFTQKEHNNYGNKKKGDLMRAESAMDAD</sequence>